<dbReference type="InterPro" id="IPR009003">
    <property type="entry name" value="Peptidase_S1_PA"/>
</dbReference>
<dbReference type="PANTHER" id="PTHR22939:SF129">
    <property type="entry name" value="SERINE PROTEASE HTRA2, MITOCHONDRIAL"/>
    <property type="match status" value="1"/>
</dbReference>
<feature type="compositionally biased region" description="Pro residues" evidence="1">
    <location>
        <begin position="31"/>
        <end position="42"/>
    </location>
</feature>
<evidence type="ECO:0000256" key="2">
    <source>
        <dbReference type="SAM" id="Phobius"/>
    </source>
</evidence>
<evidence type="ECO:0000313" key="3">
    <source>
        <dbReference type="EMBL" id="TLQ45106.1"/>
    </source>
</evidence>
<dbReference type="SUPFAM" id="SSF50494">
    <property type="entry name" value="Trypsin-like serine proteases"/>
    <property type="match status" value="1"/>
</dbReference>
<keyword evidence="3" id="KW-0378">Hydrolase</keyword>
<dbReference type="OrthoDB" id="9758917at2"/>
<name>A0A5R9E5G5_9ACTN</name>
<organism evidence="3 4">
    <name type="scientific">Streptomyces marianii</name>
    <dbReference type="NCBI Taxonomy" id="1817406"/>
    <lineage>
        <taxon>Bacteria</taxon>
        <taxon>Bacillati</taxon>
        <taxon>Actinomycetota</taxon>
        <taxon>Actinomycetes</taxon>
        <taxon>Kitasatosporales</taxon>
        <taxon>Streptomycetaceae</taxon>
        <taxon>Streptomyces</taxon>
    </lineage>
</organism>
<dbReference type="Gene3D" id="2.40.10.10">
    <property type="entry name" value="Trypsin-like serine proteases"/>
    <property type="match status" value="2"/>
</dbReference>
<feature type="compositionally biased region" description="Basic and acidic residues" evidence="1">
    <location>
        <begin position="1"/>
        <end position="13"/>
    </location>
</feature>
<dbReference type="AlphaFoldDB" id="A0A5R9E5G5"/>
<dbReference type="Pfam" id="PF13365">
    <property type="entry name" value="Trypsin_2"/>
    <property type="match status" value="1"/>
</dbReference>
<dbReference type="EMBL" id="VAWE01000001">
    <property type="protein sequence ID" value="TLQ45106.1"/>
    <property type="molecule type" value="Genomic_DNA"/>
</dbReference>
<sequence length="337" mass="33260">MTDHYRSGDDGTHPTHAYPPYRYAGSGEGAYPPPPPHAPAAPAPAHRARARRPVALIAAVAIVAAAVGGGAATLVERFTAGSAPGTSDGVNGATVSQSSKGTVAGVAQAVSPSIVEINASTGSGESTGSGVIISADGEIVTNNHVIAGADTVKVRLSDGSAYTADVVGTDPDKDLALVALRGAKGLKAAALGDSGAVKVGDEVVAIGSPEGLTGTVTSGIVSALDRDVTVAKDEGQGRGRQDPRGNWPFEFGGREFNGDTGDSRTTYKAIQTDASLNPGNSGGALINMNGEIIGINSAMYAPSSASGSTAGSVGLGFAIPVDTVKADLEGLRSGGGS</sequence>
<dbReference type="RefSeq" id="WP_138054461.1">
    <property type="nucleotide sequence ID" value="NZ_VAWE01000001.1"/>
</dbReference>
<gene>
    <name evidence="3" type="ORF">FEF34_20495</name>
</gene>
<reference evidence="3 4" key="1">
    <citation type="submission" date="2019-05" db="EMBL/GenBank/DDBJ databases">
        <title>Streptomyces marianii sp. nov., a novel marine actinomycete from southern coast of India.</title>
        <authorList>
            <person name="Iniyan A.M."/>
            <person name="Wink J."/>
            <person name="Ramprasad E."/>
            <person name="Ramana C.V."/>
            <person name="Bunk B."/>
            <person name="Sproer C."/>
            <person name="Joseph F.-J.R.S."/>
            <person name="Vincent S.G.P."/>
        </authorList>
    </citation>
    <scope>NUCLEOTIDE SEQUENCE [LARGE SCALE GENOMIC DNA]</scope>
    <source>
        <strain evidence="3 4">ICN19</strain>
    </source>
</reference>
<evidence type="ECO:0000256" key="1">
    <source>
        <dbReference type="SAM" id="MobiDB-lite"/>
    </source>
</evidence>
<keyword evidence="2" id="KW-0472">Membrane</keyword>
<keyword evidence="4" id="KW-1185">Reference proteome</keyword>
<dbReference type="PANTHER" id="PTHR22939">
    <property type="entry name" value="SERINE PROTEASE FAMILY S1C HTRA-RELATED"/>
    <property type="match status" value="1"/>
</dbReference>
<dbReference type="GO" id="GO:0004252">
    <property type="term" value="F:serine-type endopeptidase activity"/>
    <property type="evidence" value="ECO:0007669"/>
    <property type="project" value="InterPro"/>
</dbReference>
<feature type="transmembrane region" description="Helical" evidence="2">
    <location>
        <begin position="54"/>
        <end position="75"/>
    </location>
</feature>
<evidence type="ECO:0000313" key="4">
    <source>
        <dbReference type="Proteomes" id="UP000305921"/>
    </source>
</evidence>
<dbReference type="GO" id="GO:0006508">
    <property type="term" value="P:proteolysis"/>
    <property type="evidence" value="ECO:0007669"/>
    <property type="project" value="UniProtKB-KW"/>
</dbReference>
<dbReference type="InterPro" id="IPR043504">
    <property type="entry name" value="Peptidase_S1_PA_chymotrypsin"/>
</dbReference>
<feature type="compositionally biased region" description="Basic and acidic residues" evidence="1">
    <location>
        <begin position="232"/>
        <end position="243"/>
    </location>
</feature>
<comment type="caution">
    <text evidence="3">The sequence shown here is derived from an EMBL/GenBank/DDBJ whole genome shotgun (WGS) entry which is preliminary data.</text>
</comment>
<protein>
    <submittedName>
        <fullName evidence="3">Trypsin-like serine protease</fullName>
    </submittedName>
</protein>
<keyword evidence="2" id="KW-1133">Transmembrane helix</keyword>
<keyword evidence="3" id="KW-0645">Protease</keyword>
<feature type="region of interest" description="Disordered" evidence="1">
    <location>
        <begin position="232"/>
        <end position="263"/>
    </location>
</feature>
<proteinExistence type="predicted"/>
<feature type="region of interest" description="Disordered" evidence="1">
    <location>
        <begin position="1"/>
        <end position="46"/>
    </location>
</feature>
<dbReference type="Proteomes" id="UP000305921">
    <property type="component" value="Unassembled WGS sequence"/>
</dbReference>
<accession>A0A5R9E5G5</accession>
<keyword evidence="2" id="KW-0812">Transmembrane</keyword>
<dbReference type="PRINTS" id="PR00834">
    <property type="entry name" value="PROTEASES2C"/>
</dbReference>
<dbReference type="InterPro" id="IPR001940">
    <property type="entry name" value="Peptidase_S1C"/>
</dbReference>